<sequence length="680" mass="75767">MSSSPVIKDTLKTEPTESTTTKDSDSLAVKADAVQKQKNLLRNTSTHGLVAKWGYLKKCSPMKNKARALARKIEKELVRRGELVEGDSDSTLTEGSWRPGMVMALAAKTVPDVTLVSPSSKQLVEHGQHCKTGSCSECAWLLKGSAWRKNFPWLRAGYAGKSDTLTVGCKDCALHAGKYKGAGGDAQLSTYATFSLQPDATWKTWRFRHHEKFKYHMAATAGDATSHAPGADEWQDLVRKLNRGHSERDKNDGIPSSRTKLMHYCLSESILHSYRVFLATAQSITLMRDEREGRLLIRFRAVDAKLQVCSGCIGQPRLVEGKTSEHIAAATVTAVKLFCTPGFAGSLDSGLFKHIRQTVHIMVTDAASSEILASDMLRKRRGSDHNDLQRDPFFPNLLLLGRDASHACVRLIKRPWHVMNEVKDVVNSTITHKDSVAQKIFHSPNYSFWLQEAIDRGSGPQTSSLSAAKHRFASFAKPMGRFILNLQPMFEVLHKILALKEDCGWLHTWMDAVSGQRLLLLAAAADAADTVMEFLRLMDNEGQGTPGQVFEINGYSKHCLDVLQSEPGLYVKHRGQQKRIRVSAADRRAVLQAFKPWVHLCHEACEAEFPHFHLFSSMGVLDLRSDARRTDERYSCLRRLAAALQLMSKGLSLSLKLFAQWPWLSVRSRIAVAGMHGNKL</sequence>
<evidence type="ECO:0000256" key="1">
    <source>
        <dbReference type="SAM" id="MobiDB-lite"/>
    </source>
</evidence>
<accession>A0ABP0RU53</accession>
<gene>
    <name evidence="2" type="ORF">SCF082_LOCUS48481</name>
</gene>
<feature type="compositionally biased region" description="Basic and acidic residues" evidence="1">
    <location>
        <begin position="9"/>
        <end position="25"/>
    </location>
</feature>
<feature type="region of interest" description="Disordered" evidence="1">
    <location>
        <begin position="1"/>
        <end position="26"/>
    </location>
</feature>
<organism evidence="2 3">
    <name type="scientific">Durusdinium trenchii</name>
    <dbReference type="NCBI Taxonomy" id="1381693"/>
    <lineage>
        <taxon>Eukaryota</taxon>
        <taxon>Sar</taxon>
        <taxon>Alveolata</taxon>
        <taxon>Dinophyceae</taxon>
        <taxon>Suessiales</taxon>
        <taxon>Symbiodiniaceae</taxon>
        <taxon>Durusdinium</taxon>
    </lineage>
</organism>
<name>A0ABP0RU53_9DINO</name>
<dbReference type="Proteomes" id="UP001642464">
    <property type="component" value="Unassembled WGS sequence"/>
</dbReference>
<evidence type="ECO:0000313" key="3">
    <source>
        <dbReference type="Proteomes" id="UP001642464"/>
    </source>
</evidence>
<protein>
    <submittedName>
        <fullName evidence="2">Uncharacterized protein</fullName>
    </submittedName>
</protein>
<dbReference type="EMBL" id="CAXAMM010042249">
    <property type="protein sequence ID" value="CAK9103824.1"/>
    <property type="molecule type" value="Genomic_DNA"/>
</dbReference>
<comment type="caution">
    <text evidence="2">The sequence shown here is derived from an EMBL/GenBank/DDBJ whole genome shotgun (WGS) entry which is preliminary data.</text>
</comment>
<reference evidence="2 3" key="1">
    <citation type="submission" date="2024-02" db="EMBL/GenBank/DDBJ databases">
        <authorList>
            <person name="Chen Y."/>
            <person name="Shah S."/>
            <person name="Dougan E. K."/>
            <person name="Thang M."/>
            <person name="Chan C."/>
        </authorList>
    </citation>
    <scope>NUCLEOTIDE SEQUENCE [LARGE SCALE GENOMIC DNA]</scope>
</reference>
<proteinExistence type="predicted"/>
<keyword evidence="3" id="KW-1185">Reference proteome</keyword>
<evidence type="ECO:0000313" key="2">
    <source>
        <dbReference type="EMBL" id="CAK9103824.1"/>
    </source>
</evidence>